<comment type="caution">
    <text evidence="2">The sequence shown here is derived from an EMBL/GenBank/DDBJ whole genome shotgun (WGS) entry which is preliminary data.</text>
</comment>
<evidence type="ECO:0000256" key="1">
    <source>
        <dbReference type="SAM" id="MobiDB-lite"/>
    </source>
</evidence>
<dbReference type="AlphaFoldDB" id="A0A843U3Z1"/>
<dbReference type="InterPro" id="IPR006502">
    <property type="entry name" value="PDDEXK-like"/>
</dbReference>
<dbReference type="PANTHER" id="PTHR31579:SF84">
    <property type="entry name" value="F21O3.6 PROTEIN"/>
    <property type="match status" value="1"/>
</dbReference>
<dbReference type="NCBIfam" id="TIGR01615">
    <property type="entry name" value="A_thal_3542"/>
    <property type="match status" value="1"/>
</dbReference>
<keyword evidence="3" id="KW-1185">Reference proteome</keyword>
<dbReference type="OrthoDB" id="548115at2759"/>
<dbReference type="PANTHER" id="PTHR31579">
    <property type="entry name" value="OS03G0796600 PROTEIN"/>
    <property type="match status" value="1"/>
</dbReference>
<evidence type="ECO:0000313" key="2">
    <source>
        <dbReference type="EMBL" id="MQL76233.1"/>
    </source>
</evidence>
<gene>
    <name evidence="2" type="ORF">Taro_008636</name>
</gene>
<dbReference type="Proteomes" id="UP000652761">
    <property type="component" value="Unassembled WGS sequence"/>
</dbReference>
<organism evidence="2 3">
    <name type="scientific">Colocasia esculenta</name>
    <name type="common">Wild taro</name>
    <name type="synonym">Arum esculentum</name>
    <dbReference type="NCBI Taxonomy" id="4460"/>
    <lineage>
        <taxon>Eukaryota</taxon>
        <taxon>Viridiplantae</taxon>
        <taxon>Streptophyta</taxon>
        <taxon>Embryophyta</taxon>
        <taxon>Tracheophyta</taxon>
        <taxon>Spermatophyta</taxon>
        <taxon>Magnoliopsida</taxon>
        <taxon>Liliopsida</taxon>
        <taxon>Araceae</taxon>
        <taxon>Aroideae</taxon>
        <taxon>Colocasieae</taxon>
        <taxon>Colocasia</taxon>
    </lineage>
</organism>
<name>A0A843U3Z1_COLES</name>
<feature type="region of interest" description="Disordered" evidence="1">
    <location>
        <begin position="32"/>
        <end position="51"/>
    </location>
</feature>
<evidence type="ECO:0000313" key="3">
    <source>
        <dbReference type="Proteomes" id="UP000652761"/>
    </source>
</evidence>
<dbReference type="EMBL" id="NMUH01000287">
    <property type="protein sequence ID" value="MQL76233.1"/>
    <property type="molecule type" value="Genomic_DNA"/>
</dbReference>
<protein>
    <submittedName>
        <fullName evidence="2">Uncharacterized protein</fullName>
    </submittedName>
</protein>
<feature type="region of interest" description="Disordered" evidence="1">
    <location>
        <begin position="75"/>
        <end position="99"/>
    </location>
</feature>
<dbReference type="Pfam" id="PF04720">
    <property type="entry name" value="PDDEXK_6"/>
    <property type="match status" value="1"/>
</dbReference>
<proteinExistence type="predicted"/>
<sequence length="327" mass="35641">MAPEGGKGRRKRVTDLLDDKVKARLRGDDYRLADYTSSSGSEHEGGGLEGGELEGFVDGFFFSDNKDDAWGKAAREVEDDAAGSAGSDGEGDPPPPSAPVVAMIRDLLSRSEGFDPFQRDLGAEVTKVVDGLAGLRDRSAFRRAVMSSLREAGYNAGVCKARWESRGGLTAGSYEYIDVVRDQSPATPPPLQTQQQQRYVVDVEFAGEFVVARPTAEYARVSAELPRVYVGKPEELRRLLRLLAEAAKRSLRAREMHLPPWRKGRYMQAKWLGPYRRTLNPVPSGPAAVAAASPPPSFAPVCDMKCRFVGFDTAAARLVIPPAARTR</sequence>
<accession>A0A843U3Z1</accession>
<reference evidence="2" key="1">
    <citation type="submission" date="2017-07" db="EMBL/GenBank/DDBJ databases">
        <title>Taro Niue Genome Assembly and Annotation.</title>
        <authorList>
            <person name="Atibalentja N."/>
            <person name="Keating K."/>
            <person name="Fields C.J."/>
        </authorList>
    </citation>
    <scope>NUCLEOTIDE SEQUENCE</scope>
    <source>
        <strain evidence="2">Niue_2</strain>
        <tissue evidence="2">Leaf</tissue>
    </source>
</reference>